<dbReference type="EMBL" id="LMAW01000442">
    <property type="protein sequence ID" value="KQL55980.1"/>
    <property type="molecule type" value="Genomic_DNA"/>
</dbReference>
<protein>
    <submittedName>
        <fullName evidence="1">Uncharacterized protein</fullName>
    </submittedName>
</protein>
<dbReference type="AlphaFoldDB" id="A0A0Q3X250"/>
<dbReference type="Proteomes" id="UP000051836">
    <property type="component" value="Unassembled WGS sequence"/>
</dbReference>
<proteinExistence type="predicted"/>
<keyword evidence="2" id="KW-1185">Reference proteome</keyword>
<evidence type="ECO:0000313" key="1">
    <source>
        <dbReference type="EMBL" id="KQL55980.1"/>
    </source>
</evidence>
<name>A0A0Q3X250_AMAAE</name>
<gene>
    <name evidence="1" type="ORF">AAES_182953</name>
</gene>
<organism evidence="1 2">
    <name type="scientific">Amazona aestiva</name>
    <name type="common">Blue-fronted Amazon parrot</name>
    <dbReference type="NCBI Taxonomy" id="12930"/>
    <lineage>
        <taxon>Eukaryota</taxon>
        <taxon>Metazoa</taxon>
        <taxon>Chordata</taxon>
        <taxon>Craniata</taxon>
        <taxon>Vertebrata</taxon>
        <taxon>Euteleostomi</taxon>
        <taxon>Archelosauria</taxon>
        <taxon>Archosauria</taxon>
        <taxon>Dinosauria</taxon>
        <taxon>Saurischia</taxon>
        <taxon>Theropoda</taxon>
        <taxon>Coelurosauria</taxon>
        <taxon>Aves</taxon>
        <taxon>Neognathae</taxon>
        <taxon>Neoaves</taxon>
        <taxon>Telluraves</taxon>
        <taxon>Australaves</taxon>
        <taxon>Psittaciformes</taxon>
        <taxon>Psittacidae</taxon>
        <taxon>Amazona</taxon>
    </lineage>
</organism>
<comment type="caution">
    <text evidence="1">The sequence shown here is derived from an EMBL/GenBank/DDBJ whole genome shotgun (WGS) entry which is preliminary data.</text>
</comment>
<sequence length="86" mass="9439">MGSLWTPDYYSTVFAAVCEIASMSGRNQAIQTQLLPTAFVVESDHVSGAIVCKDCGNLVVESGPKINPWMTRYLPMADAQDHFNIE</sequence>
<reference evidence="1 2" key="1">
    <citation type="submission" date="2015-10" db="EMBL/GenBank/DDBJ databases">
        <authorList>
            <person name="Gilbert D.G."/>
        </authorList>
    </citation>
    <scope>NUCLEOTIDE SEQUENCE [LARGE SCALE GENOMIC DNA]</scope>
    <source>
        <strain evidence="1">FVVF132</strain>
    </source>
</reference>
<accession>A0A0Q3X250</accession>
<evidence type="ECO:0000313" key="2">
    <source>
        <dbReference type="Proteomes" id="UP000051836"/>
    </source>
</evidence>